<reference evidence="5" key="1">
    <citation type="journal article" date="2020" name="Nature">
        <title>Giant virus diversity and host interactions through global metagenomics.</title>
        <authorList>
            <person name="Schulz F."/>
            <person name="Roux S."/>
            <person name="Paez-Espino D."/>
            <person name="Jungbluth S."/>
            <person name="Walsh D.A."/>
            <person name="Denef V.J."/>
            <person name="McMahon K.D."/>
            <person name="Konstantinidis K.T."/>
            <person name="Eloe-Fadrosh E.A."/>
            <person name="Kyrpides N.C."/>
            <person name="Woyke T."/>
        </authorList>
    </citation>
    <scope>NUCLEOTIDE SEQUENCE</scope>
    <source>
        <strain evidence="5">GVMAG-S-ERX555997-44</strain>
    </source>
</reference>
<dbReference type="AlphaFoldDB" id="A0A6C0F726"/>
<evidence type="ECO:0000259" key="4">
    <source>
        <dbReference type="Pfam" id="PF01555"/>
    </source>
</evidence>
<proteinExistence type="predicted"/>
<protein>
    <recommendedName>
        <fullName evidence="4">DNA methylase N-4/N-6 domain-containing protein</fullName>
    </recommendedName>
</protein>
<dbReference type="GO" id="GO:0003677">
    <property type="term" value="F:DNA binding"/>
    <property type="evidence" value="ECO:0007669"/>
    <property type="project" value="InterPro"/>
</dbReference>
<dbReference type="SUPFAM" id="SSF53335">
    <property type="entry name" value="S-adenosyl-L-methionine-dependent methyltransferases"/>
    <property type="match status" value="1"/>
</dbReference>
<keyword evidence="2" id="KW-0808">Transferase</keyword>
<accession>A0A6C0F726</accession>
<evidence type="ECO:0000256" key="3">
    <source>
        <dbReference type="SAM" id="MobiDB-lite"/>
    </source>
</evidence>
<dbReference type="GO" id="GO:0008170">
    <property type="term" value="F:N-methyltransferase activity"/>
    <property type="evidence" value="ECO:0007669"/>
    <property type="project" value="InterPro"/>
</dbReference>
<feature type="compositionally biased region" description="Basic residues" evidence="3">
    <location>
        <begin position="43"/>
        <end position="54"/>
    </location>
</feature>
<keyword evidence="1" id="KW-0489">Methyltransferase</keyword>
<dbReference type="InterPro" id="IPR002941">
    <property type="entry name" value="DNA_methylase_N4/N6"/>
</dbReference>
<feature type="region of interest" description="Disordered" evidence="3">
    <location>
        <begin position="39"/>
        <end position="60"/>
    </location>
</feature>
<dbReference type="EMBL" id="MN738803">
    <property type="protein sequence ID" value="QHT37657.1"/>
    <property type="molecule type" value="Genomic_DNA"/>
</dbReference>
<name>A0A6C0F726_9ZZZZ</name>
<dbReference type="Gene3D" id="3.40.50.150">
    <property type="entry name" value="Vaccinia Virus protein VP39"/>
    <property type="match status" value="2"/>
</dbReference>
<evidence type="ECO:0000313" key="5">
    <source>
        <dbReference type="EMBL" id="QHT37657.1"/>
    </source>
</evidence>
<dbReference type="Pfam" id="PF01555">
    <property type="entry name" value="N6_N4_Mtase"/>
    <property type="match status" value="1"/>
</dbReference>
<sequence length="255" mass="29905">MIKKFINKDISENVVKNDKKNDISYKYLPVSVFDVKPSGMKGIRGKQHHDKKSSRSSYSPFPQDIAEWCAEYHLRDNQIIFDPFAGWGERHNAIKNANKTYIGYDISQKAIDNAKEKFGVDNILANTLTEKIPQHDGLITCPPYWNLEKYEKDGIDREKTWESFLEKYEQIWQRVSEKALPGAKYCIMVGDWRKNHKFYDFTYQTEKILEKCGMKPFDKVVLSYKKISPIKLMLPQAKRLGYTVKVHQTLLIYSF</sequence>
<evidence type="ECO:0000256" key="1">
    <source>
        <dbReference type="ARBA" id="ARBA00022603"/>
    </source>
</evidence>
<dbReference type="GO" id="GO:0032259">
    <property type="term" value="P:methylation"/>
    <property type="evidence" value="ECO:0007669"/>
    <property type="project" value="UniProtKB-KW"/>
</dbReference>
<evidence type="ECO:0000256" key="2">
    <source>
        <dbReference type="ARBA" id="ARBA00022679"/>
    </source>
</evidence>
<feature type="domain" description="DNA methylase N-4/N-6" evidence="4">
    <location>
        <begin position="41"/>
        <end position="116"/>
    </location>
</feature>
<organism evidence="5">
    <name type="scientific">viral metagenome</name>
    <dbReference type="NCBI Taxonomy" id="1070528"/>
    <lineage>
        <taxon>unclassified sequences</taxon>
        <taxon>metagenomes</taxon>
        <taxon>organismal metagenomes</taxon>
    </lineage>
</organism>
<dbReference type="InterPro" id="IPR029063">
    <property type="entry name" value="SAM-dependent_MTases_sf"/>
</dbReference>